<evidence type="ECO:0000313" key="2">
    <source>
        <dbReference type="EMBL" id="QFY42970.1"/>
    </source>
</evidence>
<evidence type="ECO:0000313" key="3">
    <source>
        <dbReference type="Proteomes" id="UP000325755"/>
    </source>
</evidence>
<dbReference type="Gene3D" id="3.40.50.620">
    <property type="entry name" value="HUPs"/>
    <property type="match status" value="1"/>
</dbReference>
<dbReference type="SUPFAM" id="SSF52402">
    <property type="entry name" value="Adenine nucleotide alpha hydrolases-like"/>
    <property type="match status" value="1"/>
</dbReference>
<protein>
    <submittedName>
        <fullName evidence="2">Phosphoadenosine phosphosulfate reductase family protein</fullName>
    </submittedName>
</protein>
<dbReference type="GO" id="GO:0003824">
    <property type="term" value="F:catalytic activity"/>
    <property type="evidence" value="ECO:0007669"/>
    <property type="project" value="InterPro"/>
</dbReference>
<reference evidence="2 3" key="1">
    <citation type="submission" date="2019-09" db="EMBL/GenBank/DDBJ databases">
        <title>Ecophysiology of the spiral-shaped methanotroph Methylospira mobilis as revealed by the complete genome sequence.</title>
        <authorList>
            <person name="Oshkin I.Y."/>
            <person name="Dedysh S.N."/>
            <person name="Miroshnikov K."/>
            <person name="Danilova O.V."/>
            <person name="Hakobyan A."/>
            <person name="Liesack W."/>
        </authorList>
    </citation>
    <scope>NUCLEOTIDE SEQUENCE [LARGE SCALE GENOMIC DNA]</scope>
    <source>
        <strain evidence="2 3">Shm1</strain>
    </source>
</reference>
<dbReference type="PANTHER" id="PTHR43196:SF2">
    <property type="entry name" value="PHOSPHOADENOSINE PHOSPHOSULFATE REDUCTASE"/>
    <property type="match status" value="1"/>
</dbReference>
<dbReference type="Pfam" id="PF01507">
    <property type="entry name" value="PAPS_reduct"/>
    <property type="match status" value="1"/>
</dbReference>
<accession>A0A5Q0BGN5</accession>
<dbReference type="OrthoDB" id="9794018at2"/>
<dbReference type="AlphaFoldDB" id="A0A5Q0BGN5"/>
<dbReference type="InterPro" id="IPR002500">
    <property type="entry name" value="PAPS_reduct_dom"/>
</dbReference>
<dbReference type="Proteomes" id="UP000325755">
    <property type="component" value="Chromosome"/>
</dbReference>
<name>A0A5Q0BGN5_9GAMM</name>
<dbReference type="InterPro" id="IPR014729">
    <property type="entry name" value="Rossmann-like_a/b/a_fold"/>
</dbReference>
<dbReference type="InterPro" id="IPR050128">
    <property type="entry name" value="Sulfate_adenylyltrnsfr_sub2"/>
</dbReference>
<keyword evidence="3" id="KW-1185">Reference proteome</keyword>
<sequence>MSVLHVVSVSGGKDSDATLFLALNRYPKSRVIPCFADTGNEHDAVYEHLDYLEAALDIKIVRLKANFERQIARKRLFIARDQRTGRDDRGRKLRWSNKSKRRALEALHPTGNPYLDLCMWKGRFPSRKAQFCTQELKRDLLVNFQMDLVDAGHRVVSWQGVRRDESLNRRNAKLFERLNPRLYAYRPLVDWTAQQVFDYLRERRLIPNTLYKQGMSRVGCMPCINANKNEIAQIAARFPGHIQRIAEWERLVCAVSKRGFATFFNKELHTDKGNDQHVHATNCIESVVDYARTTRGGKQYGLFESHIDVSECASAYGLCE</sequence>
<evidence type="ECO:0000259" key="1">
    <source>
        <dbReference type="Pfam" id="PF01507"/>
    </source>
</evidence>
<dbReference type="EMBL" id="CP044205">
    <property type="protein sequence ID" value="QFY42970.1"/>
    <property type="molecule type" value="Genomic_DNA"/>
</dbReference>
<dbReference type="InParanoid" id="A0A5Q0BGN5"/>
<dbReference type="PANTHER" id="PTHR43196">
    <property type="entry name" value="SULFATE ADENYLYLTRANSFERASE SUBUNIT 2"/>
    <property type="match status" value="1"/>
</dbReference>
<dbReference type="KEGG" id="mmob:F6R98_10380"/>
<dbReference type="RefSeq" id="WP_153248959.1">
    <property type="nucleotide sequence ID" value="NZ_CP044205.1"/>
</dbReference>
<gene>
    <name evidence="2" type="ORF">F6R98_10380</name>
</gene>
<organism evidence="2 3">
    <name type="scientific">Candidatus Methylospira mobilis</name>
    <dbReference type="NCBI Taxonomy" id="1808979"/>
    <lineage>
        <taxon>Bacteria</taxon>
        <taxon>Pseudomonadati</taxon>
        <taxon>Pseudomonadota</taxon>
        <taxon>Gammaproteobacteria</taxon>
        <taxon>Methylococcales</taxon>
        <taxon>Methylococcaceae</taxon>
        <taxon>Candidatus Methylospira</taxon>
    </lineage>
</organism>
<proteinExistence type="predicted"/>
<feature type="domain" description="Phosphoadenosine phosphosulphate reductase" evidence="1">
    <location>
        <begin position="5"/>
        <end position="225"/>
    </location>
</feature>